<dbReference type="InterPro" id="IPR001610">
    <property type="entry name" value="PAC"/>
</dbReference>
<evidence type="ECO:0000259" key="6">
    <source>
        <dbReference type="PROSITE" id="PS50887"/>
    </source>
</evidence>
<dbReference type="SUPFAM" id="SSF55073">
    <property type="entry name" value="Nucleotide cyclase"/>
    <property type="match status" value="1"/>
</dbReference>
<keyword evidence="1" id="KW-0812">Transmembrane</keyword>
<dbReference type="PROSITE" id="PS50885">
    <property type="entry name" value="HAMP"/>
    <property type="match status" value="1"/>
</dbReference>
<sequence>MAEARVNFWRSLSTRITLLVVTVSVAVFVFLVWLTLYYQQLENRNLAERELRTLNLSSQATLNRIIRYDYPELAEEVIAELEVHRRVSRALIFNEQGSVVFSNLKSEVGRLIEHAQLELPEAFSSPAGKFSLVVYEPDLDRFYSKTPLVGRANQTQEVATWTLLMTYEYDTSLKAAIYQRRWALAGELLLVFILASLLRVYLQHRLARPLQLLQQGVLQLRLTNSDVDIALTDNDELGQMARTIEQIARDRSQYLSDLKNLNTAIEQSNECVIITNIEGEIEYVNRAFSDVTGYSKDELIGQNPRILQSGATAKTTYERLWNKLKLGETWRGELLNKRKDGSNYVVWATITPVLDENNLITHFIGVEEDITERKADEEKLHFLAYYEPLTSLPNRFHLSELMQQVLAAHDGKHYGALLLVDMDRLQHINDARGYEFGSELIKRFAERLKHELKGREHTLAHLGADAFAVLLPEDASSIQAAKNKAEAVGQLLLATTEQPFHVMREELKISASIGCVIYPETDVIMHSKIEAERIIRSAETAMHQAKHKGGNSFQFYKAKFSQQVQQQFEIEKQLRHAISKDELELHLQSQCLHSGEVVSAEALVRWNHSRDGMISPGKFIPVAEQSDLIVDVDRWMLTRVCQLLADLQKQGKHLSISVNISARHFRKSDFEDWIDALIKEYEIPRKSLVLEVTEGVAYFGDSEQRFRSYPITC</sequence>
<dbReference type="RefSeq" id="WP_133540910.1">
    <property type="nucleotide sequence ID" value="NZ_SNXI01000036.1"/>
</dbReference>
<dbReference type="InterPro" id="IPR001633">
    <property type="entry name" value="EAL_dom"/>
</dbReference>
<evidence type="ECO:0000259" key="3">
    <source>
        <dbReference type="PROSITE" id="PS50113"/>
    </source>
</evidence>
<reference evidence="7 8" key="1">
    <citation type="submission" date="2019-03" db="EMBL/GenBank/DDBJ databases">
        <title>Freshwater and sediment microbial communities from various areas in North America, analyzing microbe dynamics in response to fracking.</title>
        <authorList>
            <person name="Lamendella R."/>
        </authorList>
    </citation>
    <scope>NUCLEOTIDE SEQUENCE [LARGE SCALE GENOMIC DNA]</scope>
    <source>
        <strain evidence="7 8">18_TX</strain>
    </source>
</reference>
<dbReference type="InterPro" id="IPR029787">
    <property type="entry name" value="Nucleotide_cyclase"/>
</dbReference>
<dbReference type="GO" id="GO:0007165">
    <property type="term" value="P:signal transduction"/>
    <property type="evidence" value="ECO:0007669"/>
    <property type="project" value="InterPro"/>
</dbReference>
<dbReference type="SMART" id="SM00091">
    <property type="entry name" value="PAS"/>
    <property type="match status" value="1"/>
</dbReference>
<dbReference type="SMART" id="SM00304">
    <property type="entry name" value="HAMP"/>
    <property type="match status" value="1"/>
</dbReference>
<dbReference type="SUPFAM" id="SSF55785">
    <property type="entry name" value="PYP-like sensor domain (PAS domain)"/>
    <property type="match status" value="1"/>
</dbReference>
<dbReference type="NCBIfam" id="TIGR00254">
    <property type="entry name" value="GGDEF"/>
    <property type="match status" value="1"/>
</dbReference>
<accession>A0A4R6NXN7</accession>
<dbReference type="EMBL" id="SNXI01000036">
    <property type="protein sequence ID" value="TDP26997.1"/>
    <property type="molecule type" value="Genomic_DNA"/>
</dbReference>
<dbReference type="CDD" id="cd00130">
    <property type="entry name" value="PAS"/>
    <property type="match status" value="1"/>
</dbReference>
<comment type="caution">
    <text evidence="7">The sequence shown here is derived from an EMBL/GenBank/DDBJ whole genome shotgun (WGS) entry which is preliminary data.</text>
</comment>
<dbReference type="Gene3D" id="3.20.20.450">
    <property type="entry name" value="EAL domain"/>
    <property type="match status" value="1"/>
</dbReference>
<dbReference type="InterPro" id="IPR052155">
    <property type="entry name" value="Biofilm_reg_signaling"/>
</dbReference>
<dbReference type="SMART" id="SM00267">
    <property type="entry name" value="GGDEF"/>
    <property type="match status" value="1"/>
</dbReference>
<dbReference type="InterPro" id="IPR003660">
    <property type="entry name" value="HAMP_dom"/>
</dbReference>
<dbReference type="NCBIfam" id="TIGR00229">
    <property type="entry name" value="sensory_box"/>
    <property type="match status" value="1"/>
</dbReference>
<keyword evidence="1" id="KW-0472">Membrane</keyword>
<dbReference type="AlphaFoldDB" id="A0A4R6NXN7"/>
<dbReference type="InterPro" id="IPR035919">
    <property type="entry name" value="EAL_sf"/>
</dbReference>
<evidence type="ECO:0000313" key="7">
    <source>
        <dbReference type="EMBL" id="TDP26997.1"/>
    </source>
</evidence>
<dbReference type="Pfam" id="PF13426">
    <property type="entry name" value="PAS_9"/>
    <property type="match status" value="1"/>
</dbReference>
<feature type="domain" description="HAMP" evidence="5">
    <location>
        <begin position="204"/>
        <end position="256"/>
    </location>
</feature>
<dbReference type="SUPFAM" id="SSF141868">
    <property type="entry name" value="EAL domain-like"/>
    <property type="match status" value="1"/>
</dbReference>
<dbReference type="InterPro" id="IPR035965">
    <property type="entry name" value="PAS-like_dom_sf"/>
</dbReference>
<dbReference type="PROSITE" id="PS50887">
    <property type="entry name" value="GGDEF"/>
    <property type="match status" value="1"/>
</dbReference>
<dbReference type="OrthoDB" id="9816034at2"/>
<dbReference type="Pfam" id="PF00563">
    <property type="entry name" value="EAL"/>
    <property type="match status" value="1"/>
</dbReference>
<feature type="domain" description="PAS" evidence="2">
    <location>
        <begin position="257"/>
        <end position="303"/>
    </location>
</feature>
<dbReference type="GO" id="GO:0016020">
    <property type="term" value="C:membrane"/>
    <property type="evidence" value="ECO:0007669"/>
    <property type="project" value="InterPro"/>
</dbReference>
<dbReference type="Proteomes" id="UP000295531">
    <property type="component" value="Unassembled WGS sequence"/>
</dbReference>
<evidence type="ECO:0000259" key="2">
    <source>
        <dbReference type="PROSITE" id="PS50112"/>
    </source>
</evidence>
<keyword evidence="8" id="KW-1185">Reference proteome</keyword>
<dbReference type="SMART" id="SM00052">
    <property type="entry name" value="EAL"/>
    <property type="match status" value="1"/>
</dbReference>
<dbReference type="PROSITE" id="PS50112">
    <property type="entry name" value="PAS"/>
    <property type="match status" value="1"/>
</dbReference>
<feature type="domain" description="PAC" evidence="3">
    <location>
        <begin position="328"/>
        <end position="382"/>
    </location>
</feature>
<dbReference type="Gene3D" id="6.10.340.10">
    <property type="match status" value="1"/>
</dbReference>
<dbReference type="InterPro" id="IPR000014">
    <property type="entry name" value="PAS"/>
</dbReference>
<dbReference type="InterPro" id="IPR000160">
    <property type="entry name" value="GGDEF_dom"/>
</dbReference>
<keyword evidence="1" id="KW-1133">Transmembrane helix</keyword>
<evidence type="ECO:0000259" key="5">
    <source>
        <dbReference type="PROSITE" id="PS50885"/>
    </source>
</evidence>
<name>A0A4R6NXN7_9GAMM</name>
<dbReference type="PANTHER" id="PTHR44757">
    <property type="entry name" value="DIGUANYLATE CYCLASE DGCP"/>
    <property type="match status" value="1"/>
</dbReference>
<protein>
    <submittedName>
        <fullName evidence="7">PAS domain S-box-containing protein/diguanylate cyclase (GGDEF)-like protein</fullName>
    </submittedName>
</protein>
<evidence type="ECO:0000313" key="8">
    <source>
        <dbReference type="Proteomes" id="UP000295531"/>
    </source>
</evidence>
<feature type="transmembrane region" description="Helical" evidence="1">
    <location>
        <begin position="16"/>
        <end position="38"/>
    </location>
</feature>
<proteinExistence type="predicted"/>
<dbReference type="PROSITE" id="PS50883">
    <property type="entry name" value="EAL"/>
    <property type="match status" value="1"/>
</dbReference>
<feature type="domain" description="EAL" evidence="4">
    <location>
        <begin position="567"/>
        <end position="713"/>
    </location>
</feature>
<dbReference type="SMART" id="SM00086">
    <property type="entry name" value="PAC"/>
    <property type="match status" value="1"/>
</dbReference>
<dbReference type="PROSITE" id="PS50113">
    <property type="entry name" value="PAC"/>
    <property type="match status" value="1"/>
</dbReference>
<evidence type="ECO:0000259" key="4">
    <source>
        <dbReference type="PROSITE" id="PS50883"/>
    </source>
</evidence>
<dbReference type="InterPro" id="IPR043128">
    <property type="entry name" value="Rev_trsase/Diguanyl_cyclase"/>
</dbReference>
<dbReference type="InterPro" id="IPR000700">
    <property type="entry name" value="PAS-assoc_C"/>
</dbReference>
<dbReference type="Gene3D" id="3.30.70.270">
    <property type="match status" value="1"/>
</dbReference>
<dbReference type="PANTHER" id="PTHR44757:SF2">
    <property type="entry name" value="BIOFILM ARCHITECTURE MAINTENANCE PROTEIN MBAA"/>
    <property type="match status" value="1"/>
</dbReference>
<dbReference type="CDD" id="cd01949">
    <property type="entry name" value="GGDEF"/>
    <property type="match status" value="1"/>
</dbReference>
<gene>
    <name evidence="7" type="ORF">DEU29_1361</name>
</gene>
<evidence type="ECO:0000256" key="1">
    <source>
        <dbReference type="SAM" id="Phobius"/>
    </source>
</evidence>
<organism evidence="7 8">
    <name type="scientific">Idiomarina aquatica</name>
    <dbReference type="NCBI Taxonomy" id="1327752"/>
    <lineage>
        <taxon>Bacteria</taxon>
        <taxon>Pseudomonadati</taxon>
        <taxon>Pseudomonadota</taxon>
        <taxon>Gammaproteobacteria</taxon>
        <taxon>Alteromonadales</taxon>
        <taxon>Idiomarinaceae</taxon>
        <taxon>Idiomarina</taxon>
    </lineage>
</organism>
<dbReference type="Pfam" id="PF00990">
    <property type="entry name" value="GGDEF"/>
    <property type="match status" value="1"/>
</dbReference>
<dbReference type="Gene3D" id="3.30.450.20">
    <property type="entry name" value="PAS domain"/>
    <property type="match status" value="1"/>
</dbReference>
<dbReference type="CDD" id="cd01948">
    <property type="entry name" value="EAL"/>
    <property type="match status" value="1"/>
</dbReference>
<feature type="transmembrane region" description="Helical" evidence="1">
    <location>
        <begin position="182"/>
        <end position="202"/>
    </location>
</feature>
<feature type="domain" description="GGDEF" evidence="6">
    <location>
        <begin position="413"/>
        <end position="558"/>
    </location>
</feature>